<evidence type="ECO:0000313" key="3">
    <source>
        <dbReference type="Proteomes" id="UP000013911"/>
    </source>
</evidence>
<protein>
    <submittedName>
        <fullName evidence="2">Phage protein</fullName>
    </submittedName>
</protein>
<organism evidence="2 3">
    <name type="scientific">Lysinibacillus sphaericus OT4b.31</name>
    <dbReference type="NCBI Taxonomy" id="1285586"/>
    <lineage>
        <taxon>Bacteria</taxon>
        <taxon>Bacillati</taxon>
        <taxon>Bacillota</taxon>
        <taxon>Bacilli</taxon>
        <taxon>Bacillales</taxon>
        <taxon>Bacillaceae</taxon>
        <taxon>Lysinibacillus</taxon>
    </lineage>
</organism>
<dbReference type="OrthoDB" id="2587378at2"/>
<dbReference type="HOGENOM" id="CLU_1298526_0_0_9"/>
<proteinExistence type="predicted"/>
<evidence type="ECO:0000259" key="1">
    <source>
        <dbReference type="Pfam" id="PF20753"/>
    </source>
</evidence>
<gene>
    <name evidence="2" type="ORF">H131_09018</name>
</gene>
<dbReference type="RefSeq" id="WP_010858757.1">
    <property type="nucleotide sequence ID" value="NZ_KB933398.1"/>
</dbReference>
<dbReference type="eggNOG" id="ENOG50306QP">
    <property type="taxonomic scope" value="Bacteria"/>
</dbReference>
<feature type="domain" description="Phage tail-like C-terminal" evidence="1">
    <location>
        <begin position="120"/>
        <end position="206"/>
    </location>
</feature>
<comment type="caution">
    <text evidence="2">The sequence shown here is derived from an EMBL/GenBank/DDBJ whole genome shotgun (WGS) entry which is preliminary data.</text>
</comment>
<evidence type="ECO:0000313" key="2">
    <source>
        <dbReference type="EMBL" id="EON72837.1"/>
    </source>
</evidence>
<dbReference type="PATRIC" id="fig|1285586.5.peg.1827"/>
<dbReference type="AlphaFoldDB" id="R7ZFD4"/>
<accession>R7ZFD4</accession>
<sequence length="213" mass="24827">MTNWGSISTVKGSYISNIHSISTHAQKYLTSIAATTVNVYAKQVEFYYSVSYDTLKWTAWQPINFNDTGLLDQYSLKGMSFRYKIVMSATKEHEKPYIQTFSISFDPCAVLENLGDFTVKPKVWIRKKNGNGNVEITNTMTNQKMQLHNLIDNEEVFIHCQKEEIVSDRQYLGVYRYDDHNDEFLELTIGKNYIQADGDFDMHVRYQHVFIQQ</sequence>
<dbReference type="InterPro" id="IPR048276">
    <property type="entry name" value="Phage_tail-like_C"/>
</dbReference>
<dbReference type="Pfam" id="PF20753">
    <property type="entry name" value="DUF6558_C"/>
    <property type="match status" value="1"/>
</dbReference>
<dbReference type="EMBL" id="AQPX01000015">
    <property type="protein sequence ID" value="EON72837.1"/>
    <property type="molecule type" value="Genomic_DNA"/>
</dbReference>
<reference evidence="2 3" key="1">
    <citation type="submission" date="2013-04" db="EMBL/GenBank/DDBJ databases">
        <title>Draft genome of the heavy metal tolerant bacterium Lysinibacillus sphaericus strain OT4b.31.</title>
        <authorList>
            <person name="Pena-Montenegro T.D."/>
            <person name="Dussan J."/>
        </authorList>
    </citation>
    <scope>NUCLEOTIDE SEQUENCE [LARGE SCALE GENOMIC DNA]</scope>
    <source>
        <strain evidence="2 3">OT4b.31</strain>
    </source>
</reference>
<dbReference type="Proteomes" id="UP000013911">
    <property type="component" value="Unassembled WGS sequence"/>
</dbReference>
<name>R7ZFD4_LYSSH</name>